<name>A0A3L7JS62_9BACI</name>
<comment type="caution">
    <text evidence="1">The sequence shown here is derived from an EMBL/GenBank/DDBJ whole genome shotgun (WGS) entry which is preliminary data.</text>
</comment>
<reference evidence="1 2" key="1">
    <citation type="submission" date="2018-10" db="EMBL/GenBank/DDBJ databases">
        <title>Falsibacillus sp. genome draft.</title>
        <authorList>
            <person name="Shi S."/>
        </authorList>
    </citation>
    <scope>NUCLEOTIDE SEQUENCE [LARGE SCALE GENOMIC DNA]</scope>
    <source>
        <strain evidence="1 2">GY 10110</strain>
    </source>
</reference>
<dbReference type="AlphaFoldDB" id="A0A3L7JS62"/>
<accession>A0A3L7JS62</accession>
<evidence type="ECO:0000313" key="1">
    <source>
        <dbReference type="EMBL" id="RLQ93688.1"/>
    </source>
</evidence>
<dbReference type="EMBL" id="RCVZ01000013">
    <property type="protein sequence ID" value="RLQ93688.1"/>
    <property type="molecule type" value="Genomic_DNA"/>
</dbReference>
<organism evidence="1 2">
    <name type="scientific">Falsibacillus albus</name>
    <dbReference type="NCBI Taxonomy" id="2478915"/>
    <lineage>
        <taxon>Bacteria</taxon>
        <taxon>Bacillati</taxon>
        <taxon>Bacillota</taxon>
        <taxon>Bacilli</taxon>
        <taxon>Bacillales</taxon>
        <taxon>Bacillaceae</taxon>
        <taxon>Falsibacillus</taxon>
    </lineage>
</organism>
<evidence type="ECO:0000313" key="2">
    <source>
        <dbReference type="Proteomes" id="UP000276770"/>
    </source>
</evidence>
<keyword evidence="2" id="KW-1185">Reference proteome</keyword>
<proteinExistence type="predicted"/>
<dbReference type="Proteomes" id="UP000276770">
    <property type="component" value="Unassembled WGS sequence"/>
</dbReference>
<sequence length="80" mass="9345">MKEYEERKIPKKVAISITCNKCGNTKKLSDIWDEYEFQSFSITFGYGSLFDDQKWEFDICDTCLADFVKTFKHSPDINGV</sequence>
<gene>
    <name evidence="1" type="ORF">D9X91_17050</name>
</gene>
<protein>
    <submittedName>
        <fullName evidence="1">Uncharacterized protein</fullName>
    </submittedName>
</protein>